<feature type="compositionally biased region" description="Basic residues" evidence="4">
    <location>
        <begin position="361"/>
        <end position="370"/>
    </location>
</feature>
<feature type="region of interest" description="Disordered" evidence="4">
    <location>
        <begin position="361"/>
        <end position="389"/>
    </location>
</feature>
<sequence length="389" mass="45088">MNKNVDLPKKVRNLKRNYTIMDAPSKIIVFDKFIKKFRSNAIGPLSFSIKKGQVTAILGSSGSGKTVILNSLMGIVRTFKGHIYINGVDRSSRNYYIPNSDFGYYTQIDFNLYNISAYNFLYDICLTMGIAKENIKEKVDYWLKFFDLYENKDKLLKNYSWGMKNRINFIICFINDPKIIVLDEPGANLDSIWREKVKNLLVKCKNQGKTIILTVHNIDEVNDIIDSYIIVESGLLLFSGTQEELDLYDKYKIFLHEDFDFEKFKTYAKEKNIKIFKYNPVAKNIVLAIPNLLAINWVFLFFIREGVPIKNIVKQTINMESIHKALNHRVVQVLDENDQPIPATILEGKLILANGTEYTPKRPKLHKLKKLKNEEPPKKPKNPTNLDKK</sequence>
<dbReference type="Proteomes" id="UP000231179">
    <property type="component" value="Chromosome"/>
</dbReference>
<evidence type="ECO:0000256" key="3">
    <source>
        <dbReference type="ARBA" id="ARBA00022840"/>
    </source>
</evidence>
<evidence type="ECO:0000256" key="1">
    <source>
        <dbReference type="ARBA" id="ARBA00022448"/>
    </source>
</evidence>
<proteinExistence type="predicted"/>
<dbReference type="SMART" id="SM00382">
    <property type="entry name" value="AAA"/>
    <property type="match status" value="1"/>
</dbReference>
<dbReference type="SUPFAM" id="SSF52540">
    <property type="entry name" value="P-loop containing nucleoside triphosphate hydrolases"/>
    <property type="match status" value="1"/>
</dbReference>
<keyword evidence="2" id="KW-0547">Nucleotide-binding</keyword>
<organism evidence="7 8">
    <name type="scientific">Spiroplasma clarkii</name>
    <dbReference type="NCBI Taxonomy" id="2139"/>
    <lineage>
        <taxon>Bacteria</taxon>
        <taxon>Bacillati</taxon>
        <taxon>Mycoplasmatota</taxon>
        <taxon>Mollicutes</taxon>
        <taxon>Entomoplasmatales</taxon>
        <taxon>Spiroplasmataceae</taxon>
        <taxon>Spiroplasma</taxon>
    </lineage>
</organism>
<dbReference type="RefSeq" id="WP_100254799.1">
    <property type="nucleotide sequence ID" value="NZ_CP024870.1"/>
</dbReference>
<dbReference type="InterPro" id="IPR051782">
    <property type="entry name" value="ABC_Transporter_VariousFunc"/>
</dbReference>
<keyword evidence="3 7" id="KW-0067">ATP-binding</keyword>
<dbReference type="InterPro" id="IPR027417">
    <property type="entry name" value="P-loop_NTPase"/>
</dbReference>
<dbReference type="Pfam" id="PF00005">
    <property type="entry name" value="ABC_tran"/>
    <property type="match status" value="1"/>
</dbReference>
<keyword evidence="1" id="KW-0813">Transport</keyword>
<accession>A0A2K8KJ41</accession>
<dbReference type="InterPro" id="IPR003439">
    <property type="entry name" value="ABC_transporter-like_ATP-bd"/>
</dbReference>
<dbReference type="PROSITE" id="PS50893">
    <property type="entry name" value="ABC_TRANSPORTER_2"/>
    <property type="match status" value="1"/>
</dbReference>
<dbReference type="EMBL" id="CP024870">
    <property type="protein sequence ID" value="ATX71262.1"/>
    <property type="molecule type" value="Genomic_DNA"/>
</dbReference>
<evidence type="ECO:0000313" key="7">
    <source>
        <dbReference type="EMBL" id="ATX71262.1"/>
    </source>
</evidence>
<dbReference type="Gene3D" id="3.40.50.300">
    <property type="entry name" value="P-loop containing nucleotide triphosphate hydrolases"/>
    <property type="match status" value="1"/>
</dbReference>
<dbReference type="InterPro" id="IPR003593">
    <property type="entry name" value="AAA+_ATPase"/>
</dbReference>
<reference evidence="7 8" key="1">
    <citation type="submission" date="2017-11" db="EMBL/GenBank/DDBJ databases">
        <title>Complete genome sequence of Spiroplasma clarkii CN-5 (DSM 19994).</title>
        <authorList>
            <person name="Tsai Y.-M."/>
            <person name="Chang A."/>
            <person name="Lo W.-S."/>
            <person name="Kuo C.-H."/>
        </authorList>
    </citation>
    <scope>NUCLEOTIDE SEQUENCE [LARGE SCALE GENOMIC DNA]</scope>
    <source>
        <strain evidence="7 8">CN-5</strain>
    </source>
</reference>
<keyword evidence="5" id="KW-0812">Transmembrane</keyword>
<evidence type="ECO:0000256" key="2">
    <source>
        <dbReference type="ARBA" id="ARBA00022741"/>
    </source>
</evidence>
<evidence type="ECO:0000313" key="8">
    <source>
        <dbReference type="Proteomes" id="UP000231179"/>
    </source>
</evidence>
<dbReference type="GO" id="GO:0005524">
    <property type="term" value="F:ATP binding"/>
    <property type="evidence" value="ECO:0007669"/>
    <property type="project" value="UniProtKB-KW"/>
</dbReference>
<evidence type="ECO:0000259" key="6">
    <source>
        <dbReference type="PROSITE" id="PS50893"/>
    </source>
</evidence>
<protein>
    <submittedName>
        <fullName evidence="7">ABC transporter ATP-binding protein</fullName>
    </submittedName>
</protein>
<feature type="transmembrane region" description="Helical" evidence="5">
    <location>
        <begin position="285"/>
        <end position="303"/>
    </location>
</feature>
<name>A0A2K8KJ41_9MOLU</name>
<keyword evidence="8" id="KW-1185">Reference proteome</keyword>
<dbReference type="AlphaFoldDB" id="A0A2K8KJ41"/>
<evidence type="ECO:0000256" key="5">
    <source>
        <dbReference type="SAM" id="Phobius"/>
    </source>
</evidence>
<evidence type="ECO:0000256" key="4">
    <source>
        <dbReference type="SAM" id="MobiDB-lite"/>
    </source>
</evidence>
<gene>
    <name evidence="7" type="ORF">SCLAR_v1c09560</name>
</gene>
<keyword evidence="5" id="KW-1133">Transmembrane helix</keyword>
<keyword evidence="5" id="KW-0472">Membrane</keyword>
<dbReference type="GO" id="GO:0016887">
    <property type="term" value="F:ATP hydrolysis activity"/>
    <property type="evidence" value="ECO:0007669"/>
    <property type="project" value="InterPro"/>
</dbReference>
<feature type="domain" description="ABC transporter" evidence="6">
    <location>
        <begin position="27"/>
        <end position="258"/>
    </location>
</feature>
<dbReference type="PANTHER" id="PTHR42939:SF1">
    <property type="entry name" value="ABC TRANSPORTER ATP-BINDING PROTEIN ALBC-RELATED"/>
    <property type="match status" value="1"/>
</dbReference>
<dbReference type="PANTHER" id="PTHR42939">
    <property type="entry name" value="ABC TRANSPORTER ATP-BINDING PROTEIN ALBC-RELATED"/>
    <property type="match status" value="1"/>
</dbReference>